<accession>A0A813ZYH0</accession>
<dbReference type="Proteomes" id="UP000681722">
    <property type="component" value="Unassembled WGS sequence"/>
</dbReference>
<gene>
    <name evidence="4" type="ORF">GPM918_LOCUS8811</name>
    <name evidence="5" type="ORF">OVA965_LOCUS33706</name>
    <name evidence="6" type="ORF">SRO942_LOCUS8812</name>
    <name evidence="7" type="ORF">TMI583_LOCUS34603</name>
</gene>
<dbReference type="GO" id="GO:0000272">
    <property type="term" value="P:polysaccharide catabolic process"/>
    <property type="evidence" value="ECO:0007669"/>
    <property type="project" value="TreeGrafter"/>
</dbReference>
<dbReference type="Gene3D" id="1.50.10.10">
    <property type="match status" value="1"/>
</dbReference>
<sequence length="410" mass="46267">MMRGILICTFLLSAVGSVSPSLPINDLMTYAGSQYHIVYNQWKNNTFQYYPTFGYPQNAEWQSSTATTGWTSGFFPGVMWNLYEYNSTFLNMDYALAVTTPTRLFANNTQTHDVGFVIMSGCGNAYRLLKAKSFAEVIIKAAQSLSTRYSPIVHCTRSWNSAHGFLVIIDNMMNLELLYEANVLTNNQTFYNIAFNHANRTMYEHFREDNSTYHVVEYNETDGNVVQKYTAQGYSNNSTWSRGQAWAIHGFTISYRYTRHQPFLDTAIGAANYFLSRLQGEVQDSVPYWDFDSPFNATYQPRDTSAASIIASALLELAQYVPSELSLVYLNASEIILNNLGSAVYLASGNKIYQLPAILVNGTSGPYHNPQSPAYDVAESYGDYYFTQALVRYSKLKQGKKLDLMLNASD</sequence>
<dbReference type="EMBL" id="CAJOBA010049280">
    <property type="protein sequence ID" value="CAF4222061.1"/>
    <property type="molecule type" value="Genomic_DNA"/>
</dbReference>
<dbReference type="InterPro" id="IPR008928">
    <property type="entry name" value="6-hairpin_glycosidase_sf"/>
</dbReference>
<evidence type="ECO:0000256" key="1">
    <source>
        <dbReference type="ARBA" id="ARBA00022801"/>
    </source>
</evidence>
<dbReference type="Proteomes" id="UP000663829">
    <property type="component" value="Unassembled WGS sequence"/>
</dbReference>
<comment type="caution">
    <text evidence="4">The sequence shown here is derived from an EMBL/GenBank/DDBJ whole genome shotgun (WGS) entry which is preliminary data.</text>
</comment>
<dbReference type="InterPro" id="IPR052369">
    <property type="entry name" value="UG_Glycosaminoglycan_Hydrolase"/>
</dbReference>
<protein>
    <recommendedName>
        <fullName evidence="9">Glucuronyl hydrolase</fullName>
    </recommendedName>
</protein>
<proteinExistence type="inferred from homology"/>
<evidence type="ECO:0000256" key="3">
    <source>
        <dbReference type="SAM" id="SignalP"/>
    </source>
</evidence>
<feature type="chain" id="PRO_5036223749" description="Glucuronyl hydrolase" evidence="3">
    <location>
        <begin position="21"/>
        <end position="410"/>
    </location>
</feature>
<organism evidence="4 8">
    <name type="scientific">Didymodactylos carnosus</name>
    <dbReference type="NCBI Taxonomy" id="1234261"/>
    <lineage>
        <taxon>Eukaryota</taxon>
        <taxon>Metazoa</taxon>
        <taxon>Spiralia</taxon>
        <taxon>Gnathifera</taxon>
        <taxon>Rotifera</taxon>
        <taxon>Eurotatoria</taxon>
        <taxon>Bdelloidea</taxon>
        <taxon>Philodinida</taxon>
        <taxon>Philodinidae</taxon>
        <taxon>Didymodactylos</taxon>
    </lineage>
</organism>
<dbReference type="Proteomes" id="UP000682733">
    <property type="component" value="Unassembled WGS sequence"/>
</dbReference>
<dbReference type="Proteomes" id="UP000677228">
    <property type="component" value="Unassembled WGS sequence"/>
</dbReference>
<dbReference type="PANTHER" id="PTHR36845">
    <property type="entry name" value="HYDROLASE, PUTATIVE (AFU_ORTHOLOGUE AFUA_7G05090)-RELATED"/>
    <property type="match status" value="1"/>
</dbReference>
<evidence type="ECO:0000313" key="5">
    <source>
        <dbReference type="EMBL" id="CAF1421403.1"/>
    </source>
</evidence>
<feature type="signal peptide" evidence="3">
    <location>
        <begin position="1"/>
        <end position="20"/>
    </location>
</feature>
<evidence type="ECO:0008006" key="9">
    <source>
        <dbReference type="Google" id="ProtNLM"/>
    </source>
</evidence>
<dbReference type="EMBL" id="CAJNOK010027519">
    <property type="protein sequence ID" value="CAF1421403.1"/>
    <property type="molecule type" value="Genomic_DNA"/>
</dbReference>
<dbReference type="PANTHER" id="PTHR36845:SF1">
    <property type="entry name" value="HYDROLASE, PUTATIVE (AFU_ORTHOLOGUE AFUA_7G05090)-RELATED"/>
    <property type="match status" value="1"/>
</dbReference>
<evidence type="ECO:0000313" key="4">
    <source>
        <dbReference type="EMBL" id="CAF0904398.1"/>
    </source>
</evidence>
<comment type="similarity">
    <text evidence="2">Belongs to the glycosyl hydrolase 88 family.</text>
</comment>
<dbReference type="EMBL" id="CAJOBC010001579">
    <property type="protein sequence ID" value="CAF3686360.1"/>
    <property type="molecule type" value="Genomic_DNA"/>
</dbReference>
<evidence type="ECO:0000313" key="7">
    <source>
        <dbReference type="EMBL" id="CAF4222061.1"/>
    </source>
</evidence>
<dbReference type="OrthoDB" id="2317065at2759"/>
<name>A0A813ZYH0_9BILA</name>
<keyword evidence="8" id="KW-1185">Reference proteome</keyword>
<evidence type="ECO:0000313" key="8">
    <source>
        <dbReference type="Proteomes" id="UP000663829"/>
    </source>
</evidence>
<dbReference type="SUPFAM" id="SSF48208">
    <property type="entry name" value="Six-hairpin glycosidases"/>
    <property type="match status" value="1"/>
</dbReference>
<dbReference type="GO" id="GO:0052757">
    <property type="term" value="F:chondroitin hydrolase activity"/>
    <property type="evidence" value="ECO:0007669"/>
    <property type="project" value="TreeGrafter"/>
</dbReference>
<dbReference type="AlphaFoldDB" id="A0A813ZYH0"/>
<evidence type="ECO:0000256" key="2">
    <source>
        <dbReference type="ARBA" id="ARBA00038358"/>
    </source>
</evidence>
<dbReference type="EMBL" id="CAJNOQ010001579">
    <property type="protein sequence ID" value="CAF0904398.1"/>
    <property type="molecule type" value="Genomic_DNA"/>
</dbReference>
<keyword evidence="3" id="KW-0732">Signal</keyword>
<dbReference type="InterPro" id="IPR012341">
    <property type="entry name" value="6hp_glycosidase-like_sf"/>
</dbReference>
<evidence type="ECO:0000313" key="6">
    <source>
        <dbReference type="EMBL" id="CAF3686360.1"/>
    </source>
</evidence>
<keyword evidence="1" id="KW-0378">Hydrolase</keyword>
<reference evidence="4" key="1">
    <citation type="submission" date="2021-02" db="EMBL/GenBank/DDBJ databases">
        <authorList>
            <person name="Nowell W R."/>
        </authorList>
    </citation>
    <scope>NUCLEOTIDE SEQUENCE</scope>
</reference>